<gene>
    <name evidence="1" type="ORF">B2A_06667</name>
</gene>
<dbReference type="EMBL" id="AUZZ01004732">
    <property type="protein sequence ID" value="EQD52159.1"/>
    <property type="molecule type" value="Genomic_DNA"/>
</dbReference>
<name>T1BGB2_9ZZZZ</name>
<feature type="non-terminal residue" evidence="1">
    <location>
        <position position="202"/>
    </location>
</feature>
<reference evidence="1" key="1">
    <citation type="submission" date="2013-08" db="EMBL/GenBank/DDBJ databases">
        <authorList>
            <person name="Mendez C."/>
            <person name="Richter M."/>
            <person name="Ferrer M."/>
            <person name="Sanchez J."/>
        </authorList>
    </citation>
    <scope>NUCLEOTIDE SEQUENCE</scope>
</reference>
<dbReference type="AlphaFoldDB" id="T1BGB2"/>
<proteinExistence type="predicted"/>
<sequence length="202" mass="22351">MALLWGVIAGLLGMLIGAGAARVAISQRLRALDERRHVLEGEVSRLADENRKALETKIALTAEAATLRERVGQVSAQAGEKLALLKEAQDRLSEIFRAQSAEALAHNNQRFLELARKVFEGFQEEGKNDLTQRAEAVQGWVKPLVESLGRFESKVDRLEKERLEGQATLLEQLRALVEVHIPQLSSETRELSRALNQPIASG</sequence>
<evidence type="ECO:0000313" key="1">
    <source>
        <dbReference type="EMBL" id="EQD52159.1"/>
    </source>
</evidence>
<protein>
    <submittedName>
        <fullName evidence="1">DNA recombination protein</fullName>
    </submittedName>
</protein>
<comment type="caution">
    <text evidence="1">The sequence shown here is derived from an EMBL/GenBank/DDBJ whole genome shotgun (WGS) entry which is preliminary data.</text>
</comment>
<reference evidence="1" key="2">
    <citation type="journal article" date="2014" name="ISME J.">
        <title>Microbial stratification in low pH oxic and suboxic macroscopic growths along an acid mine drainage.</title>
        <authorList>
            <person name="Mendez-Garcia C."/>
            <person name="Mesa V."/>
            <person name="Sprenger R.R."/>
            <person name="Richter M."/>
            <person name="Diez M.S."/>
            <person name="Solano J."/>
            <person name="Bargiela R."/>
            <person name="Golyshina O.V."/>
            <person name="Manteca A."/>
            <person name="Ramos J.L."/>
            <person name="Gallego J.R."/>
            <person name="Llorente I."/>
            <person name="Martins Dos Santos V.A."/>
            <person name="Jensen O.N."/>
            <person name="Pelaez A.I."/>
            <person name="Sanchez J."/>
            <person name="Ferrer M."/>
        </authorList>
    </citation>
    <scope>NUCLEOTIDE SEQUENCE</scope>
</reference>
<organism evidence="1">
    <name type="scientific">mine drainage metagenome</name>
    <dbReference type="NCBI Taxonomy" id="410659"/>
    <lineage>
        <taxon>unclassified sequences</taxon>
        <taxon>metagenomes</taxon>
        <taxon>ecological metagenomes</taxon>
    </lineage>
</organism>
<accession>T1BGB2</accession>